<organism evidence="5 6">
    <name type="scientific">Electrophorus electricus</name>
    <name type="common">Electric eel</name>
    <name type="synonym">Gymnotus electricus</name>
    <dbReference type="NCBI Taxonomy" id="8005"/>
    <lineage>
        <taxon>Eukaryota</taxon>
        <taxon>Metazoa</taxon>
        <taxon>Chordata</taxon>
        <taxon>Craniata</taxon>
        <taxon>Vertebrata</taxon>
        <taxon>Euteleostomi</taxon>
        <taxon>Actinopterygii</taxon>
        <taxon>Neopterygii</taxon>
        <taxon>Teleostei</taxon>
        <taxon>Ostariophysi</taxon>
        <taxon>Gymnotiformes</taxon>
        <taxon>Gymnotoidei</taxon>
        <taxon>Gymnotidae</taxon>
        <taxon>Electrophorus</taxon>
    </lineage>
</organism>
<feature type="domain" description="Protein kinase" evidence="4">
    <location>
        <begin position="71"/>
        <end position="315"/>
    </location>
</feature>
<dbReference type="Pfam" id="PF07714">
    <property type="entry name" value="PK_Tyr_Ser-Thr"/>
    <property type="match status" value="1"/>
</dbReference>
<dbReference type="GO" id="GO:0005524">
    <property type="term" value="F:ATP binding"/>
    <property type="evidence" value="ECO:0007669"/>
    <property type="project" value="UniProtKB-KW"/>
</dbReference>
<proteinExistence type="predicted"/>
<evidence type="ECO:0000313" key="5">
    <source>
        <dbReference type="Ensembl" id="ENSEEEP00000057513.1"/>
    </source>
</evidence>
<dbReference type="InterPro" id="IPR000719">
    <property type="entry name" value="Prot_kinase_dom"/>
</dbReference>
<dbReference type="InterPro" id="IPR050198">
    <property type="entry name" value="Non-receptor_tyrosine_kinases"/>
</dbReference>
<dbReference type="Proteomes" id="UP000314983">
    <property type="component" value="Chromosome 17"/>
</dbReference>
<name>A0AAY5EKS4_ELEEL</name>
<dbReference type="PROSITE" id="PS50011">
    <property type="entry name" value="PROTEIN_KINASE_DOM"/>
    <property type="match status" value="1"/>
</dbReference>
<dbReference type="GO" id="GO:0004672">
    <property type="term" value="F:protein kinase activity"/>
    <property type="evidence" value="ECO:0007669"/>
    <property type="project" value="InterPro"/>
</dbReference>
<keyword evidence="6" id="KW-1185">Reference proteome</keyword>
<reference evidence="5 6" key="1">
    <citation type="submission" date="2020-05" db="EMBL/GenBank/DDBJ databases">
        <title>Electrophorus electricus (electric eel) genome, fEleEle1, primary haplotype.</title>
        <authorList>
            <person name="Myers G."/>
            <person name="Meyer A."/>
            <person name="Fedrigo O."/>
            <person name="Formenti G."/>
            <person name="Rhie A."/>
            <person name="Tracey A."/>
            <person name="Sims Y."/>
            <person name="Jarvis E.D."/>
        </authorList>
    </citation>
    <scope>NUCLEOTIDE SEQUENCE [LARGE SCALE GENOMIC DNA]</scope>
</reference>
<dbReference type="InterPro" id="IPR011009">
    <property type="entry name" value="Kinase-like_dom_sf"/>
</dbReference>
<dbReference type="PANTHER" id="PTHR24418">
    <property type="entry name" value="TYROSINE-PROTEIN KINASE"/>
    <property type="match status" value="1"/>
</dbReference>
<keyword evidence="2" id="KW-0547">Nucleotide-binding</keyword>
<sequence>MSSRYYSLMHSIRDLRSQQVTKWLAEATVSPGAVSQKDMSCPVQTLTARLEQNTLSCSQPKKQLQFNKADVTLHQLIKAGRVGIFYKAKTTHSTIKGHDHFICKISRSTNHKQIEKEISIMQKLGKHRNLLQLVDWDIMNIPYMLIMEYVNQGTLLHFLQVNKDSLCKDSKLQHQFTIVAYQIAHAMNHLHSKMVVHCDLVLRNIMVHNFPHEVKVSGISQAGPADTRSPEQIPFRWYPPEYFKNKNYGFKGDCPCSSVPYRHLKTSEDVALYVSDGCRNSLPEECREPYSLKPSLMDITIVLENILEHDCVSVL</sequence>
<reference evidence="5" key="2">
    <citation type="submission" date="2025-08" db="UniProtKB">
        <authorList>
            <consortium name="Ensembl"/>
        </authorList>
    </citation>
    <scope>IDENTIFICATION</scope>
</reference>
<evidence type="ECO:0000259" key="4">
    <source>
        <dbReference type="PROSITE" id="PS50011"/>
    </source>
</evidence>
<evidence type="ECO:0000256" key="3">
    <source>
        <dbReference type="ARBA" id="ARBA00022840"/>
    </source>
</evidence>
<reference evidence="5" key="3">
    <citation type="submission" date="2025-09" db="UniProtKB">
        <authorList>
            <consortium name="Ensembl"/>
        </authorList>
    </citation>
    <scope>IDENTIFICATION</scope>
</reference>
<keyword evidence="1" id="KW-0449">Lipoprotein</keyword>
<protein>
    <recommendedName>
        <fullName evidence="4">Protein kinase domain-containing protein</fullName>
    </recommendedName>
</protein>
<keyword evidence="3" id="KW-0067">ATP-binding</keyword>
<accession>A0AAY5EKS4</accession>
<gene>
    <name evidence="5" type="primary">LOC113589023</name>
</gene>
<dbReference type="InterPro" id="IPR001245">
    <property type="entry name" value="Ser-Thr/Tyr_kinase_cat_dom"/>
</dbReference>
<evidence type="ECO:0000256" key="2">
    <source>
        <dbReference type="ARBA" id="ARBA00022741"/>
    </source>
</evidence>
<dbReference type="Ensembl" id="ENSEEET00000060661.1">
    <property type="protein sequence ID" value="ENSEEEP00000057513.1"/>
    <property type="gene ID" value="ENSEEEG00000025515.1"/>
</dbReference>
<keyword evidence="1" id="KW-0519">Myristate</keyword>
<evidence type="ECO:0000256" key="1">
    <source>
        <dbReference type="ARBA" id="ARBA00022707"/>
    </source>
</evidence>
<dbReference type="GeneTree" id="ENSGT00940000157871"/>
<dbReference type="SUPFAM" id="SSF56112">
    <property type="entry name" value="Protein kinase-like (PK-like)"/>
    <property type="match status" value="1"/>
</dbReference>
<dbReference type="Gene3D" id="1.10.510.10">
    <property type="entry name" value="Transferase(Phosphotransferase) domain 1"/>
    <property type="match status" value="1"/>
</dbReference>
<evidence type="ECO:0000313" key="6">
    <source>
        <dbReference type="Proteomes" id="UP000314983"/>
    </source>
</evidence>
<dbReference type="AlphaFoldDB" id="A0AAY5EKS4"/>